<dbReference type="EMBL" id="FUXA01000007">
    <property type="protein sequence ID" value="SJZ69057.1"/>
    <property type="molecule type" value="Genomic_DNA"/>
</dbReference>
<keyword evidence="14" id="KW-0175">Coiled coil</keyword>
<dbReference type="InterPro" id="IPR036097">
    <property type="entry name" value="HisK_dim/P_sf"/>
</dbReference>
<keyword evidence="5" id="KW-0597">Phosphoprotein</keyword>
<keyword evidence="19" id="KW-1185">Reference proteome</keyword>
<dbReference type="InterPro" id="IPR050398">
    <property type="entry name" value="HssS/ArlS-like"/>
</dbReference>
<evidence type="ECO:0000256" key="9">
    <source>
        <dbReference type="ARBA" id="ARBA00022777"/>
    </source>
</evidence>
<dbReference type="AlphaFoldDB" id="A0A1T4MQF7"/>
<evidence type="ECO:0000313" key="18">
    <source>
        <dbReference type="EMBL" id="SJZ69057.1"/>
    </source>
</evidence>
<evidence type="ECO:0000256" key="3">
    <source>
        <dbReference type="ARBA" id="ARBA00012438"/>
    </source>
</evidence>
<dbReference type="OrthoDB" id="9780718at2"/>
<dbReference type="Proteomes" id="UP000189857">
    <property type="component" value="Unassembled WGS sequence"/>
</dbReference>
<evidence type="ECO:0000256" key="12">
    <source>
        <dbReference type="ARBA" id="ARBA00023012"/>
    </source>
</evidence>
<dbReference type="InterPro" id="IPR005467">
    <property type="entry name" value="His_kinase_dom"/>
</dbReference>
<evidence type="ECO:0000256" key="4">
    <source>
        <dbReference type="ARBA" id="ARBA00022475"/>
    </source>
</evidence>
<reference evidence="18 19" key="1">
    <citation type="submission" date="2017-02" db="EMBL/GenBank/DDBJ databases">
        <authorList>
            <person name="Peterson S.W."/>
        </authorList>
    </citation>
    <scope>NUCLEOTIDE SEQUENCE [LARGE SCALE GENOMIC DNA]</scope>
    <source>
        <strain evidence="18 19">ATCC 17233</strain>
    </source>
</reference>
<dbReference type="Gene3D" id="1.10.287.130">
    <property type="match status" value="1"/>
</dbReference>
<evidence type="ECO:0000256" key="7">
    <source>
        <dbReference type="ARBA" id="ARBA00022692"/>
    </source>
</evidence>
<gene>
    <name evidence="18" type="ORF">SAMN02745110_01327</name>
</gene>
<dbReference type="SMART" id="SM00388">
    <property type="entry name" value="HisKA"/>
    <property type="match status" value="1"/>
</dbReference>
<dbReference type="InterPro" id="IPR003660">
    <property type="entry name" value="HAMP_dom"/>
</dbReference>
<dbReference type="Gene3D" id="6.10.340.10">
    <property type="match status" value="1"/>
</dbReference>
<evidence type="ECO:0000256" key="10">
    <source>
        <dbReference type="ARBA" id="ARBA00022840"/>
    </source>
</evidence>
<evidence type="ECO:0000256" key="1">
    <source>
        <dbReference type="ARBA" id="ARBA00000085"/>
    </source>
</evidence>
<dbReference type="RefSeq" id="WP_078787163.1">
    <property type="nucleotide sequence ID" value="NZ_FNHR01000004.1"/>
</dbReference>
<dbReference type="Pfam" id="PF00512">
    <property type="entry name" value="HisKA"/>
    <property type="match status" value="1"/>
</dbReference>
<feature type="domain" description="HAMP" evidence="17">
    <location>
        <begin position="141"/>
        <end position="193"/>
    </location>
</feature>
<organism evidence="18 19">
    <name type="scientific">Eubacterium ruminantium</name>
    <dbReference type="NCBI Taxonomy" id="42322"/>
    <lineage>
        <taxon>Bacteria</taxon>
        <taxon>Bacillati</taxon>
        <taxon>Bacillota</taxon>
        <taxon>Clostridia</taxon>
        <taxon>Eubacteriales</taxon>
        <taxon>Eubacteriaceae</taxon>
        <taxon>Eubacterium</taxon>
    </lineage>
</organism>
<dbReference type="InterPro" id="IPR004358">
    <property type="entry name" value="Sig_transdc_His_kin-like_C"/>
</dbReference>
<protein>
    <recommendedName>
        <fullName evidence="3">histidine kinase</fullName>
        <ecNumber evidence="3">2.7.13.3</ecNumber>
    </recommendedName>
</protein>
<dbReference type="CDD" id="cd00082">
    <property type="entry name" value="HisKA"/>
    <property type="match status" value="1"/>
</dbReference>
<dbReference type="InterPro" id="IPR003661">
    <property type="entry name" value="HisK_dim/P_dom"/>
</dbReference>
<dbReference type="Pfam" id="PF02518">
    <property type="entry name" value="HATPase_c"/>
    <property type="match status" value="1"/>
</dbReference>
<dbReference type="InterPro" id="IPR003594">
    <property type="entry name" value="HATPase_dom"/>
</dbReference>
<evidence type="ECO:0000256" key="15">
    <source>
        <dbReference type="SAM" id="Phobius"/>
    </source>
</evidence>
<name>A0A1T4MQF7_9FIRM</name>
<proteinExistence type="predicted"/>
<accession>A0A1T4MQF7</accession>
<evidence type="ECO:0000256" key="11">
    <source>
        <dbReference type="ARBA" id="ARBA00022989"/>
    </source>
</evidence>
<dbReference type="SUPFAM" id="SSF55874">
    <property type="entry name" value="ATPase domain of HSP90 chaperone/DNA topoisomerase II/histidine kinase"/>
    <property type="match status" value="1"/>
</dbReference>
<feature type="coiled-coil region" evidence="14">
    <location>
        <begin position="228"/>
        <end position="289"/>
    </location>
</feature>
<dbReference type="EC" id="2.7.13.3" evidence="3"/>
<evidence type="ECO:0000259" key="16">
    <source>
        <dbReference type="PROSITE" id="PS50109"/>
    </source>
</evidence>
<keyword evidence="9 18" id="KW-0418">Kinase</keyword>
<dbReference type="PROSITE" id="PS50885">
    <property type="entry name" value="HAMP"/>
    <property type="match status" value="1"/>
</dbReference>
<evidence type="ECO:0000259" key="17">
    <source>
        <dbReference type="PROSITE" id="PS50885"/>
    </source>
</evidence>
<comment type="subcellular location">
    <subcellularLocation>
        <location evidence="2">Cell membrane</location>
        <topology evidence="2">Multi-pass membrane protein</topology>
    </subcellularLocation>
</comment>
<keyword evidence="12" id="KW-0902">Two-component regulatory system</keyword>
<comment type="catalytic activity">
    <reaction evidence="1">
        <text>ATP + protein L-histidine = ADP + protein N-phospho-L-histidine.</text>
        <dbReference type="EC" id="2.7.13.3"/>
    </reaction>
</comment>
<dbReference type="CDD" id="cd06225">
    <property type="entry name" value="HAMP"/>
    <property type="match status" value="1"/>
</dbReference>
<evidence type="ECO:0000256" key="5">
    <source>
        <dbReference type="ARBA" id="ARBA00022553"/>
    </source>
</evidence>
<evidence type="ECO:0000256" key="8">
    <source>
        <dbReference type="ARBA" id="ARBA00022741"/>
    </source>
</evidence>
<dbReference type="PANTHER" id="PTHR45528:SF1">
    <property type="entry name" value="SENSOR HISTIDINE KINASE CPXA"/>
    <property type="match status" value="1"/>
</dbReference>
<sequence length="464" mass="53300">MGLIKKIFIIFTLVMLAGLTVFIIMIKKGKSADVDVVKYYDSLYNITEDYKNGLSEEDIEAKYDCNLILSTDALSQEIVDSIKKRAVVMEFAPEGEIIGRVTWDTEYKSEISKDKKIMTYGIVLWFVIFISVNLAIILIYIFMIKPVKELHVFSEEIAKGNLDIALQRHKNNLFGNFTESFDIMREELRASKEREIEADKQKKELVAELSHDIKTPVATIRTTCEVMMVKYQRKLDELKNYINSMSENTDNGENISNDIKNNAGKINDLVELEKERKDALEKVNLISEKVNVIEKIMSDIFDATMDELDHLEINVREEESGIVETYFRKMTTVKNITIANNIPECLVYMDKLRLEQVFDNVISNSVKYSGTEINVSFDEIEGIANEKGRKDSFIKITIRDKGPGVPEDELPLITEKYYRGSDVKEKDGFGIGLYLVKVYMEKQGGGFEYYNDDGFVVELYLKKV</sequence>
<dbReference type="PRINTS" id="PR00344">
    <property type="entry name" value="BCTRLSENSOR"/>
</dbReference>
<dbReference type="GO" id="GO:0005886">
    <property type="term" value="C:plasma membrane"/>
    <property type="evidence" value="ECO:0007669"/>
    <property type="project" value="UniProtKB-SubCell"/>
</dbReference>
<keyword evidence="6" id="KW-0808">Transferase</keyword>
<feature type="transmembrane region" description="Helical" evidence="15">
    <location>
        <begin position="6"/>
        <end position="26"/>
    </location>
</feature>
<dbReference type="GO" id="GO:0005524">
    <property type="term" value="F:ATP binding"/>
    <property type="evidence" value="ECO:0007669"/>
    <property type="project" value="UniProtKB-KW"/>
</dbReference>
<keyword evidence="11 15" id="KW-1133">Transmembrane helix</keyword>
<dbReference type="GO" id="GO:0000155">
    <property type="term" value="F:phosphorelay sensor kinase activity"/>
    <property type="evidence" value="ECO:0007669"/>
    <property type="project" value="InterPro"/>
</dbReference>
<keyword evidence="4" id="KW-1003">Cell membrane</keyword>
<evidence type="ECO:0000256" key="2">
    <source>
        <dbReference type="ARBA" id="ARBA00004651"/>
    </source>
</evidence>
<keyword evidence="10" id="KW-0067">ATP-binding</keyword>
<dbReference type="SUPFAM" id="SSF158472">
    <property type="entry name" value="HAMP domain-like"/>
    <property type="match status" value="1"/>
</dbReference>
<dbReference type="PANTHER" id="PTHR45528">
    <property type="entry name" value="SENSOR HISTIDINE KINASE CPXA"/>
    <property type="match status" value="1"/>
</dbReference>
<dbReference type="Gene3D" id="3.30.565.10">
    <property type="entry name" value="Histidine kinase-like ATPase, C-terminal domain"/>
    <property type="match status" value="1"/>
</dbReference>
<dbReference type="SMART" id="SM00387">
    <property type="entry name" value="HATPase_c"/>
    <property type="match status" value="1"/>
</dbReference>
<evidence type="ECO:0000313" key="19">
    <source>
        <dbReference type="Proteomes" id="UP000189857"/>
    </source>
</evidence>
<feature type="transmembrane region" description="Helical" evidence="15">
    <location>
        <begin position="117"/>
        <end position="143"/>
    </location>
</feature>
<dbReference type="InterPro" id="IPR036890">
    <property type="entry name" value="HATPase_C_sf"/>
</dbReference>
<keyword evidence="13 15" id="KW-0472">Membrane</keyword>
<evidence type="ECO:0000256" key="14">
    <source>
        <dbReference type="SAM" id="Coils"/>
    </source>
</evidence>
<dbReference type="PROSITE" id="PS50109">
    <property type="entry name" value="HIS_KIN"/>
    <property type="match status" value="1"/>
</dbReference>
<keyword evidence="8" id="KW-0547">Nucleotide-binding</keyword>
<dbReference type="SUPFAM" id="SSF47384">
    <property type="entry name" value="Homodimeric domain of signal transducing histidine kinase"/>
    <property type="match status" value="1"/>
</dbReference>
<feature type="domain" description="Histidine kinase" evidence="16">
    <location>
        <begin position="208"/>
        <end position="464"/>
    </location>
</feature>
<evidence type="ECO:0000256" key="13">
    <source>
        <dbReference type="ARBA" id="ARBA00023136"/>
    </source>
</evidence>
<keyword evidence="7 15" id="KW-0812">Transmembrane</keyword>
<evidence type="ECO:0000256" key="6">
    <source>
        <dbReference type="ARBA" id="ARBA00022679"/>
    </source>
</evidence>